<gene>
    <name evidence="1" type="ORF">T10_12535</name>
</gene>
<accession>A0A0V1M2C8</accession>
<organism evidence="1 2">
    <name type="scientific">Trichinella papuae</name>
    <dbReference type="NCBI Taxonomy" id="268474"/>
    <lineage>
        <taxon>Eukaryota</taxon>
        <taxon>Metazoa</taxon>
        <taxon>Ecdysozoa</taxon>
        <taxon>Nematoda</taxon>
        <taxon>Enoplea</taxon>
        <taxon>Dorylaimia</taxon>
        <taxon>Trichinellida</taxon>
        <taxon>Trichinellidae</taxon>
        <taxon>Trichinella</taxon>
    </lineage>
</organism>
<reference evidence="1 2" key="1">
    <citation type="submission" date="2015-01" db="EMBL/GenBank/DDBJ databases">
        <title>Evolution of Trichinella species and genotypes.</title>
        <authorList>
            <person name="Korhonen P.K."/>
            <person name="Edoardo P."/>
            <person name="Giuseppe L.R."/>
            <person name="Gasser R.B."/>
        </authorList>
    </citation>
    <scope>NUCLEOTIDE SEQUENCE [LARGE SCALE GENOMIC DNA]</scope>
    <source>
        <strain evidence="1">ISS1980</strain>
    </source>
</reference>
<sequence>MACVLGVCKKGTVKGAVSILPIDQVSNFCLPRRTPTVIRVADEHRGQHLREVQDQRRNRMQLLRRTSQQLHPPSVLNQRMGILTE</sequence>
<proteinExistence type="predicted"/>
<protein>
    <submittedName>
        <fullName evidence="1">Uncharacterized protein</fullName>
    </submittedName>
</protein>
<dbReference type="EMBL" id="JYDO01000284">
    <property type="protein sequence ID" value="KRZ65894.1"/>
    <property type="molecule type" value="Genomic_DNA"/>
</dbReference>
<evidence type="ECO:0000313" key="1">
    <source>
        <dbReference type="EMBL" id="KRZ65894.1"/>
    </source>
</evidence>
<evidence type="ECO:0000313" key="2">
    <source>
        <dbReference type="Proteomes" id="UP000054843"/>
    </source>
</evidence>
<dbReference type="Proteomes" id="UP000054843">
    <property type="component" value="Unassembled WGS sequence"/>
</dbReference>
<keyword evidence="2" id="KW-1185">Reference proteome</keyword>
<comment type="caution">
    <text evidence="1">The sequence shown here is derived from an EMBL/GenBank/DDBJ whole genome shotgun (WGS) entry which is preliminary data.</text>
</comment>
<dbReference type="AlphaFoldDB" id="A0A0V1M2C8"/>
<name>A0A0V1M2C8_9BILA</name>